<gene>
    <name evidence="7" type="ORF">ACFOGI_09220</name>
</gene>
<keyword evidence="8" id="KW-1185">Reference proteome</keyword>
<dbReference type="Gene3D" id="3.40.50.12780">
    <property type="entry name" value="N-terminal domain of ligase-like"/>
    <property type="match status" value="1"/>
</dbReference>
<dbReference type="InterPro" id="IPR042099">
    <property type="entry name" value="ANL_N_sf"/>
</dbReference>
<dbReference type="PANTHER" id="PTHR43107">
    <property type="entry name" value="LONG-CHAIN FATTY ACID TRANSPORT PROTEIN"/>
    <property type="match status" value="1"/>
</dbReference>
<evidence type="ECO:0000256" key="2">
    <source>
        <dbReference type="ARBA" id="ARBA00022598"/>
    </source>
</evidence>
<evidence type="ECO:0000256" key="1">
    <source>
        <dbReference type="ARBA" id="ARBA00006432"/>
    </source>
</evidence>
<dbReference type="Pfam" id="PF13193">
    <property type="entry name" value="AMP-binding_C"/>
    <property type="match status" value="1"/>
</dbReference>
<reference evidence="8" key="1">
    <citation type="journal article" date="2019" name="Int. J. Syst. Evol. Microbiol.">
        <title>The Global Catalogue of Microorganisms (GCM) 10K type strain sequencing project: providing services to taxonomists for standard genome sequencing and annotation.</title>
        <authorList>
            <consortium name="The Broad Institute Genomics Platform"/>
            <consortium name="The Broad Institute Genome Sequencing Center for Infectious Disease"/>
            <person name="Wu L."/>
            <person name="Ma J."/>
        </authorList>
    </citation>
    <scope>NUCLEOTIDE SEQUENCE [LARGE SCALE GENOMIC DNA]</scope>
    <source>
        <strain evidence="8">KCTC 13128</strain>
    </source>
</reference>
<protein>
    <submittedName>
        <fullName evidence="7">AMP-binding protein</fullName>
    </submittedName>
</protein>
<dbReference type="Proteomes" id="UP001595279">
    <property type="component" value="Unassembled WGS sequence"/>
</dbReference>
<name>A0ABV7CVW0_9BACI</name>
<proteinExistence type="inferred from homology"/>
<evidence type="ECO:0000259" key="6">
    <source>
        <dbReference type="Pfam" id="PF13193"/>
    </source>
</evidence>
<evidence type="ECO:0000256" key="3">
    <source>
        <dbReference type="ARBA" id="ARBA00022741"/>
    </source>
</evidence>
<keyword evidence="2" id="KW-0436">Ligase</keyword>
<accession>A0ABV7CVW0</accession>
<comment type="similarity">
    <text evidence="1">Belongs to the ATP-dependent AMP-binding enzyme family.</text>
</comment>
<dbReference type="InterPro" id="IPR025110">
    <property type="entry name" value="AMP-bd_C"/>
</dbReference>
<keyword evidence="3" id="KW-0547">Nucleotide-binding</keyword>
<dbReference type="Gene3D" id="3.30.300.30">
    <property type="match status" value="1"/>
</dbReference>
<evidence type="ECO:0000313" key="7">
    <source>
        <dbReference type="EMBL" id="MFC3040438.1"/>
    </source>
</evidence>
<dbReference type="InterPro" id="IPR045851">
    <property type="entry name" value="AMP-bd_C_sf"/>
</dbReference>
<dbReference type="EMBL" id="JBHRSA010000038">
    <property type="protein sequence ID" value="MFC3040438.1"/>
    <property type="molecule type" value="Genomic_DNA"/>
</dbReference>
<dbReference type="RefSeq" id="WP_390271681.1">
    <property type="nucleotide sequence ID" value="NZ_JBHRSA010000038.1"/>
</dbReference>
<dbReference type="PROSITE" id="PS00455">
    <property type="entry name" value="AMP_BINDING"/>
    <property type="match status" value="1"/>
</dbReference>
<dbReference type="Pfam" id="PF00501">
    <property type="entry name" value="AMP-binding"/>
    <property type="match status" value="1"/>
</dbReference>
<dbReference type="InterPro" id="IPR000873">
    <property type="entry name" value="AMP-dep_synth/lig_dom"/>
</dbReference>
<evidence type="ECO:0000256" key="4">
    <source>
        <dbReference type="ARBA" id="ARBA00022840"/>
    </source>
</evidence>
<sequence length="530" mass="60158">MYKGLETFRAIVEYRAAQQPQERFIQFEQESLTYQEWNDNGNKAANAAQRLGLRKGDTFAVMLPNGPEFLSIWLGLAKLGVIEVPINTALKGDSLEYILNKAECKAIVVSSEWIERIIAWKDELIHLEHIIVVGENVAKTSHAFHWHSFDGLLKQEDSTLPVEADIQPDDPSVILFTSGTTGPSKGVVLSHRANFSVAKTACGLMNYGEDDRLFTVFPLFHVNARYTTVLVALLMDCDVVMHNRFSASRFWDICRRENITAFNFMGSMLTILMKQPERPDDAENPVKKAFGAPTPTEIYPDFQERFGIEISEVYGSTELGTVATNPAAMFRKGACGQIVSIYECEIHDEAGFPCPVGQSGEIVVRPKQPGIMFTEYYGNPEATVQSWQDLWFHTGDTGRMDEAGYLYFVDRKKDVIRRKGENISSYEVERVINDHPNIYESAIIGVPSELAEEEVLAVIVLKAGEELEHEELLDFCQKRMAHFAVPRYIRFVEKLPRNTSQRVEKYKLRNEGVTEDTWDRELVGYKVQRT</sequence>
<evidence type="ECO:0000259" key="5">
    <source>
        <dbReference type="Pfam" id="PF00501"/>
    </source>
</evidence>
<comment type="caution">
    <text evidence="7">The sequence shown here is derived from an EMBL/GenBank/DDBJ whole genome shotgun (WGS) entry which is preliminary data.</text>
</comment>
<organism evidence="7 8">
    <name type="scientific">Virgibacillus xinjiangensis</name>
    <dbReference type="NCBI Taxonomy" id="393090"/>
    <lineage>
        <taxon>Bacteria</taxon>
        <taxon>Bacillati</taxon>
        <taxon>Bacillota</taxon>
        <taxon>Bacilli</taxon>
        <taxon>Bacillales</taxon>
        <taxon>Bacillaceae</taxon>
        <taxon>Virgibacillus</taxon>
    </lineage>
</organism>
<keyword evidence="4" id="KW-0067">ATP-binding</keyword>
<evidence type="ECO:0000313" key="8">
    <source>
        <dbReference type="Proteomes" id="UP001595279"/>
    </source>
</evidence>
<dbReference type="InterPro" id="IPR020845">
    <property type="entry name" value="AMP-binding_CS"/>
</dbReference>
<dbReference type="SUPFAM" id="SSF56801">
    <property type="entry name" value="Acetyl-CoA synthetase-like"/>
    <property type="match status" value="1"/>
</dbReference>
<feature type="domain" description="AMP-binding enzyme C-terminal" evidence="6">
    <location>
        <begin position="427"/>
        <end position="500"/>
    </location>
</feature>
<feature type="domain" description="AMP-dependent synthetase/ligase" evidence="5">
    <location>
        <begin position="13"/>
        <end position="367"/>
    </location>
</feature>
<dbReference type="PANTHER" id="PTHR43107:SF15">
    <property type="entry name" value="FATTY ACID TRANSPORT PROTEIN 3, ISOFORM A"/>
    <property type="match status" value="1"/>
</dbReference>